<dbReference type="InterPro" id="IPR011012">
    <property type="entry name" value="Longin-like_dom_sf"/>
</dbReference>
<dbReference type="VEuPathDB" id="FungiDB:YALI1_B11183g"/>
<dbReference type="Proteomes" id="UP000182444">
    <property type="component" value="Chromosome 1B"/>
</dbReference>
<dbReference type="VEuPathDB" id="FungiDB:YALI0_B08316g"/>
<reference evidence="1 2" key="1">
    <citation type="journal article" date="2016" name="PLoS ONE">
        <title>Sequence Assembly of Yarrowia lipolytica Strain W29/CLIB89 Shows Transposable Element Diversity.</title>
        <authorList>
            <person name="Magnan C."/>
            <person name="Yu J."/>
            <person name="Chang I."/>
            <person name="Jahn E."/>
            <person name="Kanomata Y."/>
            <person name="Wu J."/>
            <person name="Zeller M."/>
            <person name="Oakes M."/>
            <person name="Baldi P."/>
            <person name="Sandmeyer S."/>
        </authorList>
    </citation>
    <scope>NUCLEOTIDE SEQUENCE [LARGE SCALE GENOMIC DNA]</scope>
    <source>
        <strain evidence="2">CLIB89(W29)</strain>
    </source>
</reference>
<accession>A0A1D8N714</accession>
<dbReference type="SUPFAM" id="SSF64356">
    <property type="entry name" value="SNARE-like"/>
    <property type="match status" value="1"/>
</dbReference>
<dbReference type="AlphaFoldDB" id="A0A1D8N714"/>
<dbReference type="Pfam" id="PF04628">
    <property type="entry name" value="Sedlin_N"/>
    <property type="match status" value="1"/>
</dbReference>
<dbReference type="GO" id="GO:0006888">
    <property type="term" value="P:endoplasmic reticulum to Golgi vesicle-mediated transport"/>
    <property type="evidence" value="ECO:0007669"/>
    <property type="project" value="InterPro"/>
</dbReference>
<organism evidence="1 2">
    <name type="scientific">Yarrowia lipolytica</name>
    <name type="common">Candida lipolytica</name>
    <dbReference type="NCBI Taxonomy" id="4952"/>
    <lineage>
        <taxon>Eukaryota</taxon>
        <taxon>Fungi</taxon>
        <taxon>Dikarya</taxon>
        <taxon>Ascomycota</taxon>
        <taxon>Saccharomycotina</taxon>
        <taxon>Dipodascomycetes</taxon>
        <taxon>Dipodascales</taxon>
        <taxon>Dipodascales incertae sedis</taxon>
        <taxon>Yarrowia</taxon>
    </lineage>
</organism>
<dbReference type="RefSeq" id="XP_500636.2">
    <property type="nucleotide sequence ID" value="XM_500636.3"/>
</dbReference>
<dbReference type="InterPro" id="IPR006722">
    <property type="entry name" value="Sedlin"/>
</dbReference>
<dbReference type="GO" id="GO:0005737">
    <property type="term" value="C:cytoplasm"/>
    <property type="evidence" value="ECO:0007669"/>
    <property type="project" value="GOC"/>
</dbReference>
<name>A0A1D8N714_YARLL</name>
<evidence type="ECO:0000313" key="1">
    <source>
        <dbReference type="EMBL" id="AOW01408.1"/>
    </source>
</evidence>
<dbReference type="GeneID" id="2907022"/>
<protein>
    <submittedName>
        <fullName evidence="1">Uncharacterized protein</fullName>
    </submittedName>
</protein>
<dbReference type="KEGG" id="yli:2907022"/>
<proteinExistence type="predicted"/>
<gene>
    <name evidence="1" type="ORF">YALI1_B11183g</name>
</gene>
<evidence type="ECO:0000313" key="2">
    <source>
        <dbReference type="Proteomes" id="UP000182444"/>
    </source>
</evidence>
<dbReference type="EMBL" id="CP017554">
    <property type="protein sequence ID" value="AOW01408.1"/>
    <property type="molecule type" value="Genomic_DNA"/>
</dbReference>
<sequence>MFGDGLSRCCRTSSFLLLTQNTPLFIGIYPGEGETTTQLEYDYSSLAYMALDYLGQQQNENAGTVSLLYVHKLAVYGMLTNTANKIVIGCEAQEGSESIEQFAKQVLKVLVAYKSNPFYDETETSIDSQGFRKEMAKVVDKWNKGEA</sequence>
<dbReference type="Gene3D" id="3.30.450.70">
    <property type="match status" value="1"/>
</dbReference>
<dbReference type="PANTHER" id="PTHR12403">
    <property type="entry name" value="TRAFFICKING PROTEIN PARTICLE COMPLEX SUBUNIT 2"/>
    <property type="match status" value="1"/>
</dbReference>